<dbReference type="AlphaFoldDB" id="A0A4Y1QYI8"/>
<proteinExistence type="predicted"/>
<dbReference type="PANTHER" id="PTHR48057:SF17">
    <property type="entry name" value="LRR RECEPTOR-LIKE SERINE_THREONINE-PROTEIN KINASE FLS2"/>
    <property type="match status" value="1"/>
</dbReference>
<dbReference type="InterPro" id="IPR003591">
    <property type="entry name" value="Leu-rich_rpt_typical-subtyp"/>
</dbReference>
<keyword evidence="1" id="KW-0433">Leucine-rich repeat</keyword>
<dbReference type="PANTHER" id="PTHR48057">
    <property type="entry name" value="LEUCINE-RICH REPEAT SERINE/THREONINE-PROTEIN KINASE 1"/>
    <property type="match status" value="1"/>
</dbReference>
<evidence type="ECO:0008006" key="4">
    <source>
        <dbReference type="Google" id="ProtNLM"/>
    </source>
</evidence>
<reference evidence="3" key="1">
    <citation type="journal article" date="2019" name="Science">
        <title>Mutation of a bHLH transcription factor allowed almond domestication.</title>
        <authorList>
            <person name="Sanchez-Perez R."/>
            <person name="Pavan S."/>
            <person name="Mazzeo R."/>
            <person name="Moldovan C."/>
            <person name="Aiese Cigliano R."/>
            <person name="Del Cueto J."/>
            <person name="Ricciardi F."/>
            <person name="Lotti C."/>
            <person name="Ricciardi L."/>
            <person name="Dicenta F."/>
            <person name="Lopez-Marques R.L."/>
            <person name="Lindberg Moller B."/>
        </authorList>
    </citation>
    <scope>NUCLEOTIDE SEQUENCE</scope>
</reference>
<organism evidence="3">
    <name type="scientific">Prunus dulcis</name>
    <name type="common">Almond</name>
    <name type="synonym">Amygdalus dulcis</name>
    <dbReference type="NCBI Taxonomy" id="3755"/>
    <lineage>
        <taxon>Eukaryota</taxon>
        <taxon>Viridiplantae</taxon>
        <taxon>Streptophyta</taxon>
        <taxon>Embryophyta</taxon>
        <taxon>Tracheophyta</taxon>
        <taxon>Spermatophyta</taxon>
        <taxon>Magnoliopsida</taxon>
        <taxon>eudicotyledons</taxon>
        <taxon>Gunneridae</taxon>
        <taxon>Pentapetalae</taxon>
        <taxon>rosids</taxon>
        <taxon>fabids</taxon>
        <taxon>Rosales</taxon>
        <taxon>Rosaceae</taxon>
        <taxon>Amygdaloideae</taxon>
        <taxon>Amygdaleae</taxon>
        <taxon>Prunus</taxon>
    </lineage>
</organism>
<feature type="non-terminal residue" evidence="3">
    <location>
        <position position="1"/>
    </location>
</feature>
<dbReference type="PRINTS" id="PR00019">
    <property type="entry name" value="LEURICHRPT"/>
</dbReference>
<dbReference type="Gene3D" id="3.80.10.10">
    <property type="entry name" value="Ribonuclease Inhibitor"/>
    <property type="match status" value="3"/>
</dbReference>
<keyword evidence="2" id="KW-0677">Repeat</keyword>
<name>A0A4Y1QYI8_PRUDU</name>
<dbReference type="SUPFAM" id="SSF52047">
    <property type="entry name" value="RNI-like"/>
    <property type="match status" value="1"/>
</dbReference>
<dbReference type="Pfam" id="PF13855">
    <property type="entry name" value="LRR_8"/>
    <property type="match status" value="2"/>
</dbReference>
<dbReference type="InterPro" id="IPR032675">
    <property type="entry name" value="LRR_dom_sf"/>
</dbReference>
<evidence type="ECO:0000313" key="3">
    <source>
        <dbReference type="EMBL" id="BBG96930.1"/>
    </source>
</evidence>
<dbReference type="EMBL" id="AP019298">
    <property type="protein sequence ID" value="BBG96930.1"/>
    <property type="molecule type" value="Genomic_DNA"/>
</dbReference>
<sequence length="258" mass="27968">HLQYLHLASIDFNESQIPDFIGSLTNLRNLSLHSCNLVGQIPTSTRNLNWPPALSSLTDLDLSGNNQNTVLDLASIDFNGSQIPDFIASLANLRYLSLSSCNLVGQIPSSFGNLTQLQHLDLSDNHLQAENLNWLPALSSLTDLGLASIDFNEGQIPDFIASTRKSQLAPALSSLTDLDLSGNNQNTVLDLASIDFNGSQIPDFISSLANLRYLSLSSCNLVGQIPSSFGNLTQLQHLDLSDNHLQAENLIGSLLFLL</sequence>
<dbReference type="Pfam" id="PF00560">
    <property type="entry name" value="LRR_1"/>
    <property type="match status" value="1"/>
</dbReference>
<evidence type="ECO:0000256" key="2">
    <source>
        <dbReference type="ARBA" id="ARBA00022737"/>
    </source>
</evidence>
<evidence type="ECO:0000256" key="1">
    <source>
        <dbReference type="ARBA" id="ARBA00022614"/>
    </source>
</evidence>
<dbReference type="InterPro" id="IPR052595">
    <property type="entry name" value="LRRC69/RLP"/>
</dbReference>
<protein>
    <recommendedName>
        <fullName evidence="4">Disease resistance family protein / LRR family protein</fullName>
    </recommendedName>
</protein>
<dbReference type="PROSITE" id="PS51450">
    <property type="entry name" value="LRR"/>
    <property type="match status" value="1"/>
</dbReference>
<dbReference type="SMART" id="SM00369">
    <property type="entry name" value="LRR_TYP"/>
    <property type="match status" value="7"/>
</dbReference>
<dbReference type="InterPro" id="IPR001611">
    <property type="entry name" value="Leu-rich_rpt"/>
</dbReference>
<gene>
    <name evidence="3" type="ORF">Prudu_005895</name>
</gene>
<accession>A0A4Y1QYI8</accession>